<proteinExistence type="predicted"/>
<organism evidence="1">
    <name type="scientific">marine sediment metagenome</name>
    <dbReference type="NCBI Taxonomy" id="412755"/>
    <lineage>
        <taxon>unclassified sequences</taxon>
        <taxon>metagenomes</taxon>
        <taxon>ecological metagenomes</taxon>
    </lineage>
</organism>
<accession>A0A0F9FI39</accession>
<evidence type="ECO:0000313" key="1">
    <source>
        <dbReference type="EMBL" id="KKL85928.1"/>
    </source>
</evidence>
<dbReference type="AlphaFoldDB" id="A0A0F9FI39"/>
<gene>
    <name evidence="1" type="ORF">LCGC14_1949830</name>
</gene>
<comment type="caution">
    <text evidence="1">The sequence shown here is derived from an EMBL/GenBank/DDBJ whole genome shotgun (WGS) entry which is preliminary data.</text>
</comment>
<name>A0A0F9FI39_9ZZZZ</name>
<sequence>MVVIFVDGERKFKFFKGYNIKLGAKMYKIMGIEDLRWKEAIGSVAAITKTTKDWDTYMKPLDNYVYFVESMGIDGFCGWALQFPKGIVHGAPRGQTEYVYKDEAGKLNPMYYPFIISTPDYPTWAVYNPIAVSNNSDAYFFGERWRVKIMSGAEIQEIGSNFTEMTDFAIAGGIGQG</sequence>
<protein>
    <submittedName>
        <fullName evidence="1">Uncharacterized protein</fullName>
    </submittedName>
</protein>
<reference evidence="1" key="1">
    <citation type="journal article" date="2015" name="Nature">
        <title>Complex archaea that bridge the gap between prokaryotes and eukaryotes.</title>
        <authorList>
            <person name="Spang A."/>
            <person name="Saw J.H."/>
            <person name="Jorgensen S.L."/>
            <person name="Zaremba-Niedzwiedzka K."/>
            <person name="Martijn J."/>
            <person name="Lind A.E."/>
            <person name="van Eijk R."/>
            <person name="Schleper C."/>
            <person name="Guy L."/>
            <person name="Ettema T.J."/>
        </authorList>
    </citation>
    <scope>NUCLEOTIDE SEQUENCE</scope>
</reference>
<dbReference type="EMBL" id="LAZR01021263">
    <property type="protein sequence ID" value="KKL85928.1"/>
    <property type="molecule type" value="Genomic_DNA"/>
</dbReference>